<dbReference type="OrthoDB" id="5561043at2759"/>
<organism evidence="7 8">
    <name type="scientific">Pseudocercospora musae</name>
    <dbReference type="NCBI Taxonomy" id="113226"/>
    <lineage>
        <taxon>Eukaryota</taxon>
        <taxon>Fungi</taxon>
        <taxon>Dikarya</taxon>
        <taxon>Ascomycota</taxon>
        <taxon>Pezizomycotina</taxon>
        <taxon>Dothideomycetes</taxon>
        <taxon>Dothideomycetidae</taxon>
        <taxon>Mycosphaerellales</taxon>
        <taxon>Mycosphaerellaceae</taxon>
        <taxon>Pseudocercospora</taxon>
    </lineage>
</organism>
<keyword evidence="8" id="KW-1185">Reference proteome</keyword>
<gene>
    <name evidence="7" type="ORF">AC579_6713</name>
</gene>
<dbReference type="GO" id="GO:0016705">
    <property type="term" value="F:oxidoreductase activity, acting on paired donors, with incorporation or reduction of molecular oxygen"/>
    <property type="evidence" value="ECO:0007669"/>
    <property type="project" value="InterPro"/>
</dbReference>
<protein>
    <recommendedName>
        <fullName evidence="6">Luciferase-like domain-containing protein</fullName>
    </recommendedName>
</protein>
<dbReference type="NCBIfam" id="TIGR03860">
    <property type="entry name" value="FMN_nitrolo"/>
    <property type="match status" value="1"/>
</dbReference>
<evidence type="ECO:0000259" key="6">
    <source>
        <dbReference type="Pfam" id="PF00296"/>
    </source>
</evidence>
<dbReference type="EMBL" id="LFZO01000088">
    <property type="protein sequence ID" value="KXT14250.1"/>
    <property type="molecule type" value="Genomic_DNA"/>
</dbReference>
<evidence type="ECO:0000256" key="1">
    <source>
        <dbReference type="ARBA" id="ARBA00022630"/>
    </source>
</evidence>
<dbReference type="STRING" id="113226.A0A139IHS6"/>
<dbReference type="AlphaFoldDB" id="A0A139IHS6"/>
<reference evidence="7 8" key="1">
    <citation type="submission" date="2015-07" db="EMBL/GenBank/DDBJ databases">
        <title>Comparative genomics of the Sigatoka disease complex on banana suggests a link between parallel evolutionary changes in Pseudocercospora fijiensis and Pseudocercospora eumusae and increased virulence on the banana host.</title>
        <authorList>
            <person name="Chang T.-C."/>
            <person name="Salvucci A."/>
            <person name="Crous P.W."/>
            <person name="Stergiopoulos I."/>
        </authorList>
    </citation>
    <scope>NUCLEOTIDE SEQUENCE [LARGE SCALE GENOMIC DNA]</scope>
    <source>
        <strain evidence="7 8">CBS 116634</strain>
    </source>
</reference>
<accession>A0A139IHS6</accession>
<evidence type="ECO:0000313" key="8">
    <source>
        <dbReference type="Proteomes" id="UP000073492"/>
    </source>
</evidence>
<comment type="caution">
    <text evidence="7">The sequence shown here is derived from an EMBL/GenBank/DDBJ whole genome shotgun (WGS) entry which is preliminary data.</text>
</comment>
<keyword evidence="4" id="KW-0503">Monooxygenase</keyword>
<dbReference type="PANTHER" id="PTHR30011:SF16">
    <property type="entry name" value="C2H2 FINGER DOMAIN TRANSCRIPTION FACTOR (EUROFUNG)-RELATED"/>
    <property type="match status" value="1"/>
</dbReference>
<sequence length="481" mass="53291">MGEAGPPVKKWILNAFSMATPGHVSAGMWRHPENRIRDFNTLEYWTDLAQILDGNFHGLFLADMLGIYDVYKGPDNIDEALPGGAQFPNADPSIYISAMAAVTKSLGFAFTASTTYEHPFLLARRFATLDHATNGRIAWNIVTSFLLSAARNLGLPDQIPHDERYEIAREYVEVVYKLWESSWRDDACPKDTQYSVPGRVRRINHVGRYFQVAGPHLVEPSRQRTPFIFQAGASRAGRPFAAASAEAMFIPGMDIETVRKSVVEIRKVATEAGRDANAMKLIVGMLIIVDETNELARAKYEHLLSYADLEGSLTLFAGWTGVDLGPFGDDDDLVFPGAPGGITSVVNAWNATIPGSDGIKWTKKRVARELALGGPHPKIIGSTKTVVDELDRWVDVTGVDGFNCSAAITPGTFEDIVRWVVPELKARGVFWDSERAIGRTMRENYLDDGRGPHLRDDHPGSLYKWRAPVKTSKSFAKLWPE</sequence>
<name>A0A139IHS6_9PEZI</name>
<dbReference type="GO" id="GO:0004497">
    <property type="term" value="F:monooxygenase activity"/>
    <property type="evidence" value="ECO:0007669"/>
    <property type="project" value="UniProtKB-KW"/>
</dbReference>
<evidence type="ECO:0000256" key="3">
    <source>
        <dbReference type="ARBA" id="ARBA00023002"/>
    </source>
</evidence>
<evidence type="ECO:0000256" key="5">
    <source>
        <dbReference type="ARBA" id="ARBA00033748"/>
    </source>
</evidence>
<keyword evidence="1" id="KW-0285">Flavoprotein</keyword>
<keyword evidence="3" id="KW-0560">Oxidoreductase</keyword>
<keyword evidence="2" id="KW-0288">FMN</keyword>
<dbReference type="PIRSF" id="PIRSF000337">
    <property type="entry name" value="NTA_MOA"/>
    <property type="match status" value="1"/>
</dbReference>
<dbReference type="InterPro" id="IPR011251">
    <property type="entry name" value="Luciferase-like_dom"/>
</dbReference>
<dbReference type="SUPFAM" id="SSF51679">
    <property type="entry name" value="Bacterial luciferase-like"/>
    <property type="match status" value="1"/>
</dbReference>
<proteinExistence type="inferred from homology"/>
<dbReference type="InterPro" id="IPR051260">
    <property type="entry name" value="Diverse_substr_monoxygenases"/>
</dbReference>
<dbReference type="Proteomes" id="UP000073492">
    <property type="component" value="Unassembled WGS sequence"/>
</dbReference>
<feature type="domain" description="Luciferase-like" evidence="6">
    <location>
        <begin position="87"/>
        <end position="305"/>
    </location>
</feature>
<dbReference type="PANTHER" id="PTHR30011">
    <property type="entry name" value="ALKANESULFONATE MONOOXYGENASE-RELATED"/>
    <property type="match status" value="1"/>
</dbReference>
<dbReference type="Pfam" id="PF00296">
    <property type="entry name" value="Bac_luciferase"/>
    <property type="match status" value="1"/>
</dbReference>
<evidence type="ECO:0000256" key="2">
    <source>
        <dbReference type="ARBA" id="ARBA00022643"/>
    </source>
</evidence>
<dbReference type="Gene3D" id="3.20.20.30">
    <property type="entry name" value="Luciferase-like domain"/>
    <property type="match status" value="1"/>
</dbReference>
<evidence type="ECO:0000256" key="4">
    <source>
        <dbReference type="ARBA" id="ARBA00023033"/>
    </source>
</evidence>
<dbReference type="InterPro" id="IPR016215">
    <property type="entry name" value="NTA_MOA"/>
</dbReference>
<comment type="similarity">
    <text evidence="5">Belongs to the NtaA/SnaA/DszA monooxygenase family.</text>
</comment>
<evidence type="ECO:0000313" key="7">
    <source>
        <dbReference type="EMBL" id="KXT14250.1"/>
    </source>
</evidence>
<dbReference type="InterPro" id="IPR036661">
    <property type="entry name" value="Luciferase-like_sf"/>
</dbReference>